<feature type="domain" description="AB hydrolase-1" evidence="1">
    <location>
        <begin position="41"/>
        <end position="303"/>
    </location>
</feature>
<evidence type="ECO:0000313" key="3">
    <source>
        <dbReference type="Proteomes" id="UP000295444"/>
    </source>
</evidence>
<name>A0A4R6SF71_LABRH</name>
<proteinExistence type="predicted"/>
<dbReference type="GO" id="GO:0016787">
    <property type="term" value="F:hydrolase activity"/>
    <property type="evidence" value="ECO:0007669"/>
    <property type="project" value="UniProtKB-KW"/>
</dbReference>
<keyword evidence="2" id="KW-0378">Hydrolase</keyword>
<keyword evidence="3" id="KW-1185">Reference proteome</keyword>
<dbReference type="Proteomes" id="UP000295444">
    <property type="component" value="Unassembled WGS sequence"/>
</dbReference>
<dbReference type="SUPFAM" id="SSF53474">
    <property type="entry name" value="alpha/beta-Hydrolases"/>
    <property type="match status" value="1"/>
</dbReference>
<dbReference type="Pfam" id="PF12697">
    <property type="entry name" value="Abhydrolase_6"/>
    <property type="match status" value="1"/>
</dbReference>
<dbReference type="EMBL" id="SNXZ01000002">
    <property type="protein sequence ID" value="TDQ00622.1"/>
    <property type="molecule type" value="Genomic_DNA"/>
</dbReference>
<dbReference type="InterPro" id="IPR000073">
    <property type="entry name" value="AB_hydrolase_1"/>
</dbReference>
<sequence length="318" mass="32831">MASDVNAAACRDVTVPIQQSAARWQVHGRLCAPSGATTIQVLVPGATYNSLYWDFPGGPSYVHDANTSGYATLAIDRLGTGQSSHPSGLALSGDLEAEVVHRLVQLLRAGQIGSKPWRRVVVMGHSMGSLITILEESRWHDADAVVLTGLLHSMPVASLLTILTRDVYPALLDPAFGLGADPLSLTTIPGRRGPAFHAAGDVDPAVVQRDEATKDVVPGKELVDVVVKGFILQAGRGITAPVMVAVGQSDGIFCAPAPGGADCSSAAALKRAEGPAYPSAASLTTFVLPGAGHDLQLARNAAAFSSAASAWIHANVPA</sequence>
<gene>
    <name evidence="2" type="ORF">EV186_102483</name>
</gene>
<dbReference type="InterPro" id="IPR029058">
    <property type="entry name" value="AB_hydrolase_fold"/>
</dbReference>
<dbReference type="AlphaFoldDB" id="A0A4R6SF71"/>
<dbReference type="RefSeq" id="WP_166659139.1">
    <property type="nucleotide sequence ID" value="NZ_SNXZ01000002.1"/>
</dbReference>
<protein>
    <submittedName>
        <fullName evidence="2">Alpha-beta hydrolase superfamily lysophospholipase</fullName>
    </submittedName>
</protein>
<reference evidence="2 3" key="1">
    <citation type="submission" date="2019-03" db="EMBL/GenBank/DDBJ databases">
        <title>Genomic Encyclopedia of Type Strains, Phase IV (KMG-IV): sequencing the most valuable type-strain genomes for metagenomic binning, comparative biology and taxonomic classification.</title>
        <authorList>
            <person name="Goeker M."/>
        </authorList>
    </citation>
    <scope>NUCLEOTIDE SEQUENCE [LARGE SCALE GENOMIC DNA]</scope>
    <source>
        <strain evidence="2 3">DSM 45361</strain>
    </source>
</reference>
<comment type="caution">
    <text evidence="2">The sequence shown here is derived from an EMBL/GenBank/DDBJ whole genome shotgun (WGS) entry which is preliminary data.</text>
</comment>
<evidence type="ECO:0000259" key="1">
    <source>
        <dbReference type="Pfam" id="PF12697"/>
    </source>
</evidence>
<accession>A0A4R6SF71</accession>
<organism evidence="2 3">
    <name type="scientific">Labedaea rhizosphaerae</name>
    <dbReference type="NCBI Taxonomy" id="598644"/>
    <lineage>
        <taxon>Bacteria</taxon>
        <taxon>Bacillati</taxon>
        <taxon>Actinomycetota</taxon>
        <taxon>Actinomycetes</taxon>
        <taxon>Pseudonocardiales</taxon>
        <taxon>Pseudonocardiaceae</taxon>
        <taxon>Labedaea</taxon>
    </lineage>
</organism>
<evidence type="ECO:0000313" key="2">
    <source>
        <dbReference type="EMBL" id="TDQ00622.1"/>
    </source>
</evidence>
<dbReference type="Gene3D" id="3.40.50.1820">
    <property type="entry name" value="alpha/beta hydrolase"/>
    <property type="match status" value="1"/>
</dbReference>